<evidence type="ECO:0000256" key="5">
    <source>
        <dbReference type="ARBA" id="ARBA00022771"/>
    </source>
</evidence>
<dbReference type="GO" id="GO:0016020">
    <property type="term" value="C:membrane"/>
    <property type="evidence" value="ECO:0007669"/>
    <property type="project" value="UniProtKB-SubCell"/>
</dbReference>
<feature type="region of interest" description="Disordered" evidence="10">
    <location>
        <begin position="1"/>
        <end position="28"/>
    </location>
</feature>
<dbReference type="EMBL" id="CACVKT020005897">
    <property type="protein sequence ID" value="CAC5398419.1"/>
    <property type="molecule type" value="Genomic_DNA"/>
</dbReference>
<keyword evidence="6" id="KW-0833">Ubl conjugation pathway</keyword>
<evidence type="ECO:0000256" key="7">
    <source>
        <dbReference type="ARBA" id="ARBA00022833"/>
    </source>
</evidence>
<evidence type="ECO:0000256" key="3">
    <source>
        <dbReference type="ARBA" id="ARBA00022692"/>
    </source>
</evidence>
<evidence type="ECO:0000256" key="9">
    <source>
        <dbReference type="ARBA" id="ARBA00023136"/>
    </source>
</evidence>
<accession>A0A6J8CSN2</accession>
<evidence type="ECO:0000313" key="14">
    <source>
        <dbReference type="Proteomes" id="UP000507470"/>
    </source>
</evidence>
<dbReference type="Pfam" id="PF12906">
    <property type="entry name" value="RINGv"/>
    <property type="match status" value="1"/>
</dbReference>
<dbReference type="GO" id="GO:0016567">
    <property type="term" value="P:protein ubiquitination"/>
    <property type="evidence" value="ECO:0007669"/>
    <property type="project" value="TreeGrafter"/>
</dbReference>
<dbReference type="OrthoDB" id="273089at2759"/>
<feature type="compositionally biased region" description="Low complexity" evidence="10">
    <location>
        <begin position="131"/>
        <end position="150"/>
    </location>
</feature>
<evidence type="ECO:0000256" key="1">
    <source>
        <dbReference type="ARBA" id="ARBA00004141"/>
    </source>
</evidence>
<evidence type="ECO:0000313" key="13">
    <source>
        <dbReference type="EMBL" id="CAC5398419.1"/>
    </source>
</evidence>
<evidence type="ECO:0000256" key="8">
    <source>
        <dbReference type="ARBA" id="ARBA00022989"/>
    </source>
</evidence>
<feature type="compositionally biased region" description="Polar residues" evidence="10">
    <location>
        <begin position="12"/>
        <end position="28"/>
    </location>
</feature>
<feature type="transmembrane region" description="Helical" evidence="11">
    <location>
        <begin position="295"/>
        <end position="316"/>
    </location>
</feature>
<organism evidence="13 14">
    <name type="scientific">Mytilus coruscus</name>
    <name type="common">Sea mussel</name>
    <dbReference type="NCBI Taxonomy" id="42192"/>
    <lineage>
        <taxon>Eukaryota</taxon>
        <taxon>Metazoa</taxon>
        <taxon>Spiralia</taxon>
        <taxon>Lophotrochozoa</taxon>
        <taxon>Mollusca</taxon>
        <taxon>Bivalvia</taxon>
        <taxon>Autobranchia</taxon>
        <taxon>Pteriomorphia</taxon>
        <taxon>Mytilida</taxon>
        <taxon>Mytiloidea</taxon>
        <taxon>Mytilidae</taxon>
        <taxon>Mytilinae</taxon>
        <taxon>Mytilus</taxon>
    </lineage>
</organism>
<protein>
    <submittedName>
        <fullName evidence="13">E3 ubiquitin-protein ligase MARCH2,E3 ubiquitin-protein ligase MARCH3</fullName>
    </submittedName>
</protein>
<comment type="subcellular location">
    <subcellularLocation>
        <location evidence="1">Membrane</location>
        <topology evidence="1">Multi-pass membrane protein</topology>
    </subcellularLocation>
</comment>
<reference evidence="13 14" key="1">
    <citation type="submission" date="2020-06" db="EMBL/GenBank/DDBJ databases">
        <authorList>
            <person name="Li R."/>
            <person name="Bekaert M."/>
        </authorList>
    </citation>
    <scope>NUCLEOTIDE SEQUENCE [LARGE SCALE GENOMIC DNA]</scope>
    <source>
        <strain evidence="14">wild</strain>
    </source>
</reference>
<evidence type="ECO:0000256" key="10">
    <source>
        <dbReference type="SAM" id="MobiDB-lite"/>
    </source>
</evidence>
<dbReference type="PANTHER" id="PTHR46065">
    <property type="entry name" value="E3 UBIQUITIN-PROTEIN LIGASE MARCH 2/3 FAMILY MEMBER"/>
    <property type="match status" value="1"/>
</dbReference>
<keyword evidence="7" id="KW-0862">Zinc</keyword>
<keyword evidence="5" id="KW-0863">Zinc-finger</keyword>
<dbReference type="PROSITE" id="PS51292">
    <property type="entry name" value="ZF_RING_CH"/>
    <property type="match status" value="1"/>
</dbReference>
<evidence type="ECO:0000256" key="2">
    <source>
        <dbReference type="ARBA" id="ARBA00022679"/>
    </source>
</evidence>
<dbReference type="AlphaFoldDB" id="A0A6J8CSN2"/>
<feature type="transmembrane region" description="Helical" evidence="11">
    <location>
        <begin position="260"/>
        <end position="283"/>
    </location>
</feature>
<sequence>MNKKRDEVYATASMSQQPWTKTNTQSESCDNWYECSPSETTESRRHKCVVDVHSPKIQKTAIDKEYEKPSTSSQPAAVLYKNHSYHDDGLYSDEDRQLKKQLDFRCFSSNIQTYIPKTELKTSKTTSSVCSLRSLPTTSPSRSRTTSTPSKLMSPARSFSPEIHTHRTDSSSRSTQTSRARRSMDRICHEGGSIEQLFSPCYCSGSIGLLHVSCLQRWLGSSNKTSCELCHFQFKVERSPKPFRLFLKNPGRRRDKRHMICDIVCFTFLAPSSIVTAYLCIVGSRMYDAGRIEAVLLYCLTFALMVLFSAWVTMCLRHNYGLWKDWKQFNQNVRIICEPSSELQKEAIRNSPSGKGKMQRVKLCSIKIKVSTNMNSPKSQATPEIYHHLRLTEGNIKRSLDDPTSYRKNLSHVEEGNEPAVGHSQRSQVQYGSYKDGHVPHGHSNLYELSRYRYQVNDFDRIRCERGSNFVGLVLGIPVESILCFNLNRM</sequence>
<feature type="domain" description="RING-CH-type" evidence="12">
    <location>
        <begin position="177"/>
        <end position="237"/>
    </location>
</feature>
<gene>
    <name evidence="13" type="ORF">MCOR_32792</name>
</gene>
<dbReference type="PANTHER" id="PTHR46065:SF3">
    <property type="entry name" value="FI20425P1"/>
    <property type="match status" value="1"/>
</dbReference>
<evidence type="ECO:0000256" key="6">
    <source>
        <dbReference type="ARBA" id="ARBA00022786"/>
    </source>
</evidence>
<keyword evidence="2" id="KW-0808">Transferase</keyword>
<keyword evidence="9 11" id="KW-0472">Membrane</keyword>
<keyword evidence="14" id="KW-1185">Reference proteome</keyword>
<feature type="region of interest" description="Disordered" evidence="10">
    <location>
        <begin position="413"/>
        <end position="438"/>
    </location>
</feature>
<dbReference type="InterPro" id="IPR013083">
    <property type="entry name" value="Znf_RING/FYVE/PHD"/>
</dbReference>
<proteinExistence type="predicted"/>
<keyword evidence="8 11" id="KW-1133">Transmembrane helix</keyword>
<evidence type="ECO:0000256" key="11">
    <source>
        <dbReference type="SAM" id="Phobius"/>
    </source>
</evidence>
<evidence type="ECO:0000259" key="12">
    <source>
        <dbReference type="PROSITE" id="PS51292"/>
    </source>
</evidence>
<dbReference type="SMART" id="SM00744">
    <property type="entry name" value="RINGv"/>
    <property type="match status" value="1"/>
</dbReference>
<dbReference type="Gene3D" id="3.30.40.10">
    <property type="entry name" value="Zinc/RING finger domain, C3HC4 (zinc finger)"/>
    <property type="match status" value="1"/>
</dbReference>
<keyword evidence="4" id="KW-0479">Metal-binding</keyword>
<name>A0A6J8CSN2_MYTCO</name>
<dbReference type="SUPFAM" id="SSF57850">
    <property type="entry name" value="RING/U-box"/>
    <property type="match status" value="1"/>
</dbReference>
<dbReference type="GO" id="GO:0004842">
    <property type="term" value="F:ubiquitin-protein transferase activity"/>
    <property type="evidence" value="ECO:0007669"/>
    <property type="project" value="TreeGrafter"/>
</dbReference>
<evidence type="ECO:0000256" key="4">
    <source>
        <dbReference type="ARBA" id="ARBA00022723"/>
    </source>
</evidence>
<dbReference type="InterPro" id="IPR011016">
    <property type="entry name" value="Znf_RING-CH"/>
</dbReference>
<keyword evidence="3 11" id="KW-0812">Transmembrane</keyword>
<feature type="region of interest" description="Disordered" evidence="10">
    <location>
        <begin position="131"/>
        <end position="181"/>
    </location>
</feature>
<dbReference type="GO" id="GO:0008270">
    <property type="term" value="F:zinc ion binding"/>
    <property type="evidence" value="ECO:0007669"/>
    <property type="project" value="UniProtKB-KW"/>
</dbReference>
<dbReference type="Proteomes" id="UP000507470">
    <property type="component" value="Unassembled WGS sequence"/>
</dbReference>